<name>A0A7X0D4B3_9HYPH</name>
<evidence type="ECO:0000313" key="2">
    <source>
        <dbReference type="Proteomes" id="UP000547879"/>
    </source>
</evidence>
<protein>
    <recommendedName>
        <fullName evidence="3">HEAT repeat domain-containing protein</fullName>
    </recommendedName>
</protein>
<dbReference type="AlphaFoldDB" id="A0A7X0D4B3"/>
<sequence length="212" mass="23769">MQTSEIVAELSKGGLTASEAYDFEQALFTRWREGKDLAPLVNLLASEITDQRMRGIYYLGELARFVPELNEAALLLADDPLAQGRRAFVIYVGRSNVNEQRTLVGLATCLIDLDLNVRASVLAWSVSTTDEAFINFSSLVQGGQGAIKSRKWREYDMARGARGLQIASRIRSGDALDLIRRETPGEDSYTFDYLKSYVRRLRTHREPSSSEP</sequence>
<organism evidence="1 2">
    <name type="scientific">Rhizobium wenxiniae</name>
    <dbReference type="NCBI Taxonomy" id="1737357"/>
    <lineage>
        <taxon>Bacteria</taxon>
        <taxon>Pseudomonadati</taxon>
        <taxon>Pseudomonadota</taxon>
        <taxon>Alphaproteobacteria</taxon>
        <taxon>Hyphomicrobiales</taxon>
        <taxon>Rhizobiaceae</taxon>
        <taxon>Rhizobium/Agrobacterium group</taxon>
        <taxon>Rhizobium</taxon>
    </lineage>
</organism>
<reference evidence="1 2" key="1">
    <citation type="submission" date="2020-08" db="EMBL/GenBank/DDBJ databases">
        <title>Genomic Encyclopedia of Type Strains, Phase IV (KMG-IV): sequencing the most valuable type-strain genomes for metagenomic binning, comparative biology and taxonomic classification.</title>
        <authorList>
            <person name="Goeker M."/>
        </authorList>
    </citation>
    <scope>NUCLEOTIDE SEQUENCE [LARGE SCALE GENOMIC DNA]</scope>
    <source>
        <strain evidence="1 2">DSM 100734</strain>
    </source>
</reference>
<dbReference type="Proteomes" id="UP000547879">
    <property type="component" value="Unassembled WGS sequence"/>
</dbReference>
<dbReference type="RefSeq" id="WP_183998296.1">
    <property type="nucleotide sequence ID" value="NZ_BMHW01000022.1"/>
</dbReference>
<evidence type="ECO:0000313" key="1">
    <source>
        <dbReference type="EMBL" id="MBB6166331.1"/>
    </source>
</evidence>
<keyword evidence="2" id="KW-1185">Reference proteome</keyword>
<accession>A0A7X0D4B3</accession>
<gene>
    <name evidence="1" type="ORF">HNQ72_006182</name>
</gene>
<comment type="caution">
    <text evidence="1">The sequence shown here is derived from an EMBL/GenBank/DDBJ whole genome shotgun (WGS) entry which is preliminary data.</text>
</comment>
<evidence type="ECO:0008006" key="3">
    <source>
        <dbReference type="Google" id="ProtNLM"/>
    </source>
</evidence>
<dbReference type="EMBL" id="JACHEG010000018">
    <property type="protein sequence ID" value="MBB6166331.1"/>
    <property type="molecule type" value="Genomic_DNA"/>
</dbReference>
<proteinExistence type="predicted"/>